<dbReference type="PROSITE" id="PS51471">
    <property type="entry name" value="FE2OG_OXY"/>
    <property type="match status" value="1"/>
</dbReference>
<feature type="transmembrane region" description="Helical" evidence="7">
    <location>
        <begin position="124"/>
        <end position="142"/>
    </location>
</feature>
<name>A0A6U0JCU9_9STRA</name>
<evidence type="ECO:0000313" key="10">
    <source>
        <dbReference type="EMBL" id="CAD8368901.1"/>
    </source>
</evidence>
<gene>
    <name evidence="9" type="ORF">MPOL1434_LOCUS5163</name>
    <name evidence="10" type="ORF">MPOL1434_LOCUS5164</name>
</gene>
<keyword evidence="3" id="KW-0223">Dioxygenase</keyword>
<feature type="region of interest" description="Disordered" evidence="6">
    <location>
        <begin position="59"/>
        <end position="111"/>
    </location>
</feature>
<evidence type="ECO:0000256" key="5">
    <source>
        <dbReference type="ARBA" id="ARBA00023004"/>
    </source>
</evidence>
<keyword evidence="7" id="KW-0472">Membrane</keyword>
<feature type="transmembrane region" description="Helical" evidence="7">
    <location>
        <begin position="28"/>
        <end position="51"/>
    </location>
</feature>
<proteinExistence type="predicted"/>
<feature type="compositionally biased region" description="Basic residues" evidence="6">
    <location>
        <begin position="80"/>
        <end position="94"/>
    </location>
</feature>
<dbReference type="EMBL" id="HBEJ01008801">
    <property type="protein sequence ID" value="CAD8368901.1"/>
    <property type="molecule type" value="Transcribed_RNA"/>
</dbReference>
<keyword evidence="7" id="KW-0812">Transmembrane</keyword>
<feature type="compositionally biased region" description="Basic and acidic residues" evidence="6">
    <location>
        <begin position="227"/>
        <end position="241"/>
    </location>
</feature>
<dbReference type="SMART" id="SM00702">
    <property type="entry name" value="P4Hc"/>
    <property type="match status" value="1"/>
</dbReference>
<keyword evidence="5" id="KW-0408">Iron</keyword>
<accession>A0A6U0JCU9</accession>
<dbReference type="EMBL" id="HBEJ01008800">
    <property type="protein sequence ID" value="CAD8368898.1"/>
    <property type="molecule type" value="Transcribed_RNA"/>
</dbReference>
<dbReference type="Gene3D" id="2.60.120.620">
    <property type="entry name" value="q2cbj1_9rhob like domain"/>
    <property type="match status" value="1"/>
</dbReference>
<feature type="region of interest" description="Disordered" evidence="6">
    <location>
        <begin position="214"/>
        <end position="241"/>
    </location>
</feature>
<dbReference type="GO" id="GO:0051213">
    <property type="term" value="F:dioxygenase activity"/>
    <property type="evidence" value="ECO:0007669"/>
    <property type="project" value="UniProtKB-KW"/>
</dbReference>
<dbReference type="InterPro" id="IPR005123">
    <property type="entry name" value="Oxoglu/Fe-dep_dioxygenase_dom"/>
</dbReference>
<organism evidence="10">
    <name type="scientific">Minutocellus polymorphus</name>
    <dbReference type="NCBI Taxonomy" id="265543"/>
    <lineage>
        <taxon>Eukaryota</taxon>
        <taxon>Sar</taxon>
        <taxon>Stramenopiles</taxon>
        <taxon>Ochrophyta</taxon>
        <taxon>Bacillariophyta</taxon>
        <taxon>Mediophyceae</taxon>
        <taxon>Cymatosirophycidae</taxon>
        <taxon>Cymatosirales</taxon>
        <taxon>Cymatosiraceae</taxon>
        <taxon>Minutocellus</taxon>
    </lineage>
</organism>
<evidence type="ECO:0000256" key="2">
    <source>
        <dbReference type="ARBA" id="ARBA00022723"/>
    </source>
</evidence>
<evidence type="ECO:0000256" key="1">
    <source>
        <dbReference type="ARBA" id="ARBA00001961"/>
    </source>
</evidence>
<evidence type="ECO:0000256" key="3">
    <source>
        <dbReference type="ARBA" id="ARBA00022964"/>
    </source>
</evidence>
<evidence type="ECO:0000256" key="4">
    <source>
        <dbReference type="ARBA" id="ARBA00023002"/>
    </source>
</evidence>
<evidence type="ECO:0000256" key="7">
    <source>
        <dbReference type="SAM" id="Phobius"/>
    </source>
</evidence>
<dbReference type="GO" id="GO:0031418">
    <property type="term" value="F:L-ascorbic acid binding"/>
    <property type="evidence" value="ECO:0007669"/>
    <property type="project" value="InterPro"/>
</dbReference>
<sequence length="520" mass="57904">MPPSSSPFAGEAFLINPPPDYPSEWRGIITRLVLCVSLFAVVVPISLPVLFGKKVQMGNSPSSGGGGSVDDESSQQQIHMIKKKKRDKRRKPTQKAKAEAESGTTVSAPNAPEMEPTAVEIPTYLLPLVNILCLIMCFFIVASSPNNHIAARAVYQAPLLTADECRRIIGMAHAVAERNVEKATKESAKMDFLRDAGIVSRVDDEADDFVQQHQRQGQDQQGIEGRSLLDEPKGWTKDRHTSYPTTDLNLVTVPFESDDRVFLQEILDARLAPLVERVYGIAPGAVRANDIFVVRYDYERGQKSLRGHTDSSHVSFNILLNDEFTGGGTRFHNRVAGTYQDGKPNPGEVLINNALVFHEGLSVSSGTRYILVGFMSADRVDPMSQEATGLNTFASWLSLPWLQVQLKDAIYSSYERMNDGGEPKWTDNKYIRNLFRDIVSAAQLFGDLWAPHTLTKLVDDANASKFIHALDEAESRKREQGAVYRRANWFKNQQLHVDIDGTVTKEWATRKRAGGKFQEL</sequence>
<reference evidence="10" key="1">
    <citation type="submission" date="2021-01" db="EMBL/GenBank/DDBJ databases">
        <authorList>
            <person name="Corre E."/>
            <person name="Pelletier E."/>
            <person name="Niang G."/>
            <person name="Scheremetjew M."/>
            <person name="Finn R."/>
            <person name="Kale V."/>
            <person name="Holt S."/>
            <person name="Cochrane G."/>
            <person name="Meng A."/>
            <person name="Brown T."/>
            <person name="Cohen L."/>
        </authorList>
    </citation>
    <scope>NUCLEOTIDE SEQUENCE</scope>
    <source>
        <strain evidence="10">CCMP3303</strain>
    </source>
</reference>
<keyword evidence="2" id="KW-0479">Metal-binding</keyword>
<dbReference type="AlphaFoldDB" id="A0A6U0JCU9"/>
<evidence type="ECO:0000259" key="8">
    <source>
        <dbReference type="PROSITE" id="PS51471"/>
    </source>
</evidence>
<dbReference type="InterPro" id="IPR006620">
    <property type="entry name" value="Pro_4_hyd_alph"/>
</dbReference>
<feature type="domain" description="Fe2OG dioxygenase" evidence="8">
    <location>
        <begin position="287"/>
        <end position="377"/>
    </location>
</feature>
<evidence type="ECO:0000313" key="9">
    <source>
        <dbReference type="EMBL" id="CAD8368898.1"/>
    </source>
</evidence>
<protein>
    <recommendedName>
        <fullName evidence="8">Fe2OG dioxygenase domain-containing protein</fullName>
    </recommendedName>
</protein>
<keyword evidence="4" id="KW-0560">Oxidoreductase</keyword>
<evidence type="ECO:0000256" key="6">
    <source>
        <dbReference type="SAM" id="MobiDB-lite"/>
    </source>
</evidence>
<dbReference type="GO" id="GO:0005506">
    <property type="term" value="F:iron ion binding"/>
    <property type="evidence" value="ECO:0007669"/>
    <property type="project" value="InterPro"/>
</dbReference>
<comment type="cofactor">
    <cofactor evidence="1">
        <name>L-ascorbate</name>
        <dbReference type="ChEBI" id="CHEBI:38290"/>
    </cofactor>
</comment>
<dbReference type="GO" id="GO:0016705">
    <property type="term" value="F:oxidoreductase activity, acting on paired donors, with incorporation or reduction of molecular oxygen"/>
    <property type="evidence" value="ECO:0007669"/>
    <property type="project" value="InterPro"/>
</dbReference>
<keyword evidence="7" id="KW-1133">Transmembrane helix</keyword>